<protein>
    <submittedName>
        <fullName evidence="1">Uncharacterized protein</fullName>
    </submittedName>
</protein>
<accession>A0A0A9FIH5</accession>
<dbReference type="AlphaFoldDB" id="A0A0A9FIH5"/>
<name>A0A0A9FIH5_ARUDO</name>
<reference evidence="1" key="2">
    <citation type="journal article" date="2015" name="Data Brief">
        <title>Shoot transcriptome of the giant reed, Arundo donax.</title>
        <authorList>
            <person name="Barrero R.A."/>
            <person name="Guerrero F.D."/>
            <person name="Moolhuijzen P."/>
            <person name="Goolsby J.A."/>
            <person name="Tidwell J."/>
            <person name="Bellgard S.E."/>
            <person name="Bellgard M.I."/>
        </authorList>
    </citation>
    <scope>NUCLEOTIDE SEQUENCE</scope>
    <source>
        <tissue evidence="1">Shoot tissue taken approximately 20 cm above the soil surface</tissue>
    </source>
</reference>
<evidence type="ECO:0000313" key="1">
    <source>
        <dbReference type="EMBL" id="JAE12097.1"/>
    </source>
</evidence>
<sequence length="48" mass="5477">MLRNMDICQNLTVPMTSHILNLRNCRSCLVDTIVILSVPNLFVELFQG</sequence>
<proteinExistence type="predicted"/>
<organism evidence="1">
    <name type="scientific">Arundo donax</name>
    <name type="common">Giant reed</name>
    <name type="synonym">Donax arundinaceus</name>
    <dbReference type="NCBI Taxonomy" id="35708"/>
    <lineage>
        <taxon>Eukaryota</taxon>
        <taxon>Viridiplantae</taxon>
        <taxon>Streptophyta</taxon>
        <taxon>Embryophyta</taxon>
        <taxon>Tracheophyta</taxon>
        <taxon>Spermatophyta</taxon>
        <taxon>Magnoliopsida</taxon>
        <taxon>Liliopsida</taxon>
        <taxon>Poales</taxon>
        <taxon>Poaceae</taxon>
        <taxon>PACMAD clade</taxon>
        <taxon>Arundinoideae</taxon>
        <taxon>Arundineae</taxon>
        <taxon>Arundo</taxon>
    </lineage>
</organism>
<dbReference type="EMBL" id="GBRH01185799">
    <property type="protein sequence ID" value="JAE12097.1"/>
    <property type="molecule type" value="Transcribed_RNA"/>
</dbReference>
<reference evidence="1" key="1">
    <citation type="submission" date="2014-09" db="EMBL/GenBank/DDBJ databases">
        <authorList>
            <person name="Magalhaes I.L.F."/>
            <person name="Oliveira U."/>
            <person name="Santos F.R."/>
            <person name="Vidigal T.H.D.A."/>
            <person name="Brescovit A.D."/>
            <person name="Santos A.J."/>
        </authorList>
    </citation>
    <scope>NUCLEOTIDE SEQUENCE</scope>
    <source>
        <tissue evidence="1">Shoot tissue taken approximately 20 cm above the soil surface</tissue>
    </source>
</reference>